<feature type="region of interest" description="Disordered" evidence="1">
    <location>
        <begin position="807"/>
        <end position="1121"/>
    </location>
</feature>
<proteinExistence type="predicted"/>
<feature type="domain" description="PH" evidence="2">
    <location>
        <begin position="125"/>
        <end position="249"/>
    </location>
</feature>
<dbReference type="Gene3D" id="2.30.29.30">
    <property type="entry name" value="Pleckstrin-homology domain (PH domain)/Phosphotyrosine-binding domain (PTB)"/>
    <property type="match status" value="1"/>
</dbReference>
<feature type="compositionally biased region" description="Low complexity" evidence="1">
    <location>
        <begin position="858"/>
        <end position="868"/>
    </location>
</feature>
<dbReference type="SUPFAM" id="SSF50729">
    <property type="entry name" value="PH domain-like"/>
    <property type="match status" value="1"/>
</dbReference>
<feature type="compositionally biased region" description="Polar residues" evidence="1">
    <location>
        <begin position="561"/>
        <end position="575"/>
    </location>
</feature>
<reference evidence="3" key="1">
    <citation type="submission" date="2023-03" db="EMBL/GenBank/DDBJ databases">
        <title>Massive genome expansion in bonnet fungi (Mycena s.s.) driven by repeated elements and novel gene families across ecological guilds.</title>
        <authorList>
            <consortium name="Lawrence Berkeley National Laboratory"/>
            <person name="Harder C.B."/>
            <person name="Miyauchi S."/>
            <person name="Viragh M."/>
            <person name="Kuo A."/>
            <person name="Thoen E."/>
            <person name="Andreopoulos B."/>
            <person name="Lu D."/>
            <person name="Skrede I."/>
            <person name="Drula E."/>
            <person name="Henrissat B."/>
            <person name="Morin E."/>
            <person name="Kohler A."/>
            <person name="Barry K."/>
            <person name="LaButti K."/>
            <person name="Morin E."/>
            <person name="Salamov A."/>
            <person name="Lipzen A."/>
            <person name="Mereny Z."/>
            <person name="Hegedus B."/>
            <person name="Baldrian P."/>
            <person name="Stursova M."/>
            <person name="Weitz H."/>
            <person name="Taylor A."/>
            <person name="Grigoriev I.V."/>
            <person name="Nagy L.G."/>
            <person name="Martin F."/>
            <person name="Kauserud H."/>
        </authorList>
    </citation>
    <scope>NUCLEOTIDE SEQUENCE</scope>
    <source>
        <strain evidence="3">9144</strain>
    </source>
</reference>
<evidence type="ECO:0000313" key="4">
    <source>
        <dbReference type="Proteomes" id="UP001219525"/>
    </source>
</evidence>
<feature type="compositionally biased region" description="Polar residues" evidence="1">
    <location>
        <begin position="1"/>
        <end position="14"/>
    </location>
</feature>
<feature type="compositionally biased region" description="Polar residues" evidence="1">
    <location>
        <begin position="522"/>
        <end position="548"/>
    </location>
</feature>
<feature type="compositionally biased region" description="Basic residues" evidence="1">
    <location>
        <begin position="984"/>
        <end position="996"/>
    </location>
</feature>
<dbReference type="Proteomes" id="UP001219525">
    <property type="component" value="Unassembled WGS sequence"/>
</dbReference>
<dbReference type="InterPro" id="IPR001849">
    <property type="entry name" value="PH_domain"/>
</dbReference>
<name>A0AAD7E411_9AGAR</name>
<feature type="compositionally biased region" description="Low complexity" evidence="1">
    <location>
        <begin position="1437"/>
        <end position="1449"/>
    </location>
</feature>
<feature type="compositionally biased region" description="Polar residues" evidence="1">
    <location>
        <begin position="30"/>
        <end position="39"/>
    </location>
</feature>
<feature type="compositionally biased region" description="Basic and acidic residues" evidence="1">
    <location>
        <begin position="1086"/>
        <end position="1105"/>
    </location>
</feature>
<feature type="compositionally biased region" description="Polar residues" evidence="1">
    <location>
        <begin position="1029"/>
        <end position="1058"/>
    </location>
</feature>
<sequence>MSSSPQWDNRNRSFVSPVRLQELGSPRQPVFTTNTPMDQSQRRPPLAQEQSHNRSSSFFSFRKSNDAAAPQRSHSFLSKSRMEQPQSPPTPQRSSFDAPAGAAPPPLHPEIRSVVQLTTAHARKIYFSGPLVRRIERQPDGQKPGKDEGWTEVWAQLGGTTLSLWDMKAVQEASAEGREVPPAYLNITDAFVHVLGSVTVPETASSPAKRYPDVLTLNTAGSNLLLFSCPSTQALLSWAAALRLSAWEKSRLEEIYTAHLLRITLNGRDNPTTLQNGRMEGWVRIRIAGQTDWKKVWMVVTAAADAVPSNDASVSAGRTKRRMSTLFSSKEHAPPDSSLPPKPLIAMFAGPKLKDRRNPILTFHNLTQAFAVYPERPDLISRSTLIKLEGLIGGEDTAGDMAQREGWLLIMPELESGLGQAEEMLKWIVALHDAFQLYGRPRAWTWDPRDGASLMFGYPVGPNRDLLFLERDSAETLDVRDDRTSSIRSRLLNILLERMPLKDPMRRTLDAPPTLPPLDNLGNNPQQSSSPTGPQLPSLNFGSQNSPQERNHALTEPLTVLSPQRKSTLSGNGNASVPAPQQARAASPLRQANSTLTTILDSAPFPHPPSSLERAPSPPSKDDLAGQTNFSRLDSSPSPLSNRDASITIVTQQAAAPPAPEAPLPTNASSPAEPVNHAIQHSPTSILSSPYSVVDTPAPRSTSRSSGNTPASTANISLTKINQHGATEEQNNFSNEAGALYYMQQFDSVPRHKAPLHDESEDEDEMPAVPATATSTTTDSYGNQSPVPRQGTPLAFQPLAADVLHTQAASPTQSSISSHAPASAQNREYPVSVGRKPSGARAPNNTARGYRGPDRGLSSASSSGPSKSVPTEPLSEEESQSELSMRISEQALPSPDEMDALAALSYLDVNDDQQQKQPTFEPLPPPAPLRPHAAPRVSSNGVPAERSGTPPTEFKSSFAPSRQAAERKAKIEAQQAAHNAAVHRPGRANGKRKSRVAARGGWGESSDEEEEEEEDDDDADSDEPAPINRQLTPTSGPASVNHATRQNQGEEISQTYSHLRTPRTLPQIPLRPETDSNGMQGMQRRVPSDQHSEAGRRTYYDDGPHIRTQAEMPQPGAARQSVWSQVLDPGRNAAPPPPSDGRDTFVQLDNNKLTKAFTPHGLLSAGMQDKQDRSAKRQEEIARESGASLINVPNKPPPPQTGLLGAITAHERERNREGGVGAALTEREREKRFAEDRQRRFDEHQKQQLDQMQQGASMYGGQGYSGFNPMMNPMMMPMMGMNPMMTGMNPMMTGQGLNPMMTGQQGMNPMMGYPNMQAMFAAQQAAAQAYQQAMMAFSAAGSQAGGEGGDGGNGHPQLNPMMTGGNMAMFDPRIPMGSPMGMPMSTFDPRFTPNNGSMENPLTPPSMLGPGPAQGQYSSRNSSPARGSPHRGSPLIRRVSSRPTSPRPT</sequence>
<feature type="compositionally biased region" description="Polar residues" evidence="1">
    <location>
        <begin position="590"/>
        <end position="600"/>
    </location>
</feature>
<organism evidence="3 4">
    <name type="scientific">Mycena pura</name>
    <dbReference type="NCBI Taxonomy" id="153505"/>
    <lineage>
        <taxon>Eukaryota</taxon>
        <taxon>Fungi</taxon>
        <taxon>Dikarya</taxon>
        <taxon>Basidiomycota</taxon>
        <taxon>Agaricomycotina</taxon>
        <taxon>Agaricomycetes</taxon>
        <taxon>Agaricomycetidae</taxon>
        <taxon>Agaricales</taxon>
        <taxon>Marasmiineae</taxon>
        <taxon>Mycenaceae</taxon>
        <taxon>Mycena</taxon>
    </lineage>
</organism>
<keyword evidence="4" id="KW-1185">Reference proteome</keyword>
<evidence type="ECO:0000259" key="2">
    <source>
        <dbReference type="SMART" id="SM00233"/>
    </source>
</evidence>
<protein>
    <recommendedName>
        <fullName evidence="2">PH domain-containing protein</fullName>
    </recommendedName>
</protein>
<feature type="compositionally biased region" description="Polar residues" evidence="1">
    <location>
        <begin position="699"/>
        <end position="713"/>
    </location>
</feature>
<feature type="compositionally biased region" description="Polar residues" evidence="1">
    <location>
        <begin position="679"/>
        <end position="691"/>
    </location>
</feature>
<feature type="region of interest" description="Disordered" evidence="1">
    <location>
        <begin position="1"/>
        <end position="108"/>
    </location>
</feature>
<feature type="region of interest" description="Disordered" evidence="1">
    <location>
        <begin position="752"/>
        <end position="792"/>
    </location>
</feature>
<comment type="caution">
    <text evidence="3">The sequence shown here is derived from an EMBL/GenBank/DDBJ whole genome shotgun (WGS) entry which is preliminary data.</text>
</comment>
<evidence type="ECO:0000256" key="1">
    <source>
        <dbReference type="SAM" id="MobiDB-lite"/>
    </source>
</evidence>
<dbReference type="InterPro" id="IPR011993">
    <property type="entry name" value="PH-like_dom_sf"/>
</dbReference>
<gene>
    <name evidence="3" type="ORF">GGX14DRAFT_629253</name>
</gene>
<dbReference type="InterPro" id="IPR058155">
    <property type="entry name" value="Skg3/CAF120-like_PH"/>
</dbReference>
<feature type="compositionally biased region" description="Polar residues" evidence="1">
    <location>
        <begin position="626"/>
        <end position="653"/>
    </location>
</feature>
<feature type="compositionally biased region" description="Low complexity" evidence="1">
    <location>
        <begin position="771"/>
        <end position="780"/>
    </location>
</feature>
<feature type="compositionally biased region" description="Polar residues" evidence="1">
    <location>
        <begin position="807"/>
        <end position="826"/>
    </location>
</feature>
<dbReference type="SMART" id="SM00233">
    <property type="entry name" value="PH"/>
    <property type="match status" value="2"/>
</dbReference>
<evidence type="ECO:0000313" key="3">
    <source>
        <dbReference type="EMBL" id="KAJ7227293.1"/>
    </source>
</evidence>
<dbReference type="EMBL" id="JARJCW010000003">
    <property type="protein sequence ID" value="KAJ7227293.1"/>
    <property type="molecule type" value="Genomic_DNA"/>
</dbReference>
<feature type="region of interest" description="Disordered" evidence="1">
    <location>
        <begin position="1378"/>
        <end position="1449"/>
    </location>
</feature>
<dbReference type="PANTHER" id="PTHR24216">
    <property type="entry name" value="PAXILLIN-RELATED"/>
    <property type="match status" value="1"/>
</dbReference>
<feature type="compositionally biased region" description="Low complexity" evidence="1">
    <location>
        <begin position="92"/>
        <end position="101"/>
    </location>
</feature>
<dbReference type="Pfam" id="PF25381">
    <property type="entry name" value="PH_26"/>
    <property type="match status" value="1"/>
</dbReference>
<feature type="compositionally biased region" description="Acidic residues" evidence="1">
    <location>
        <begin position="1005"/>
        <end position="1023"/>
    </location>
</feature>
<accession>A0AAD7E411</accession>
<feature type="domain" description="PH" evidence="2">
    <location>
        <begin position="277"/>
        <end position="438"/>
    </location>
</feature>
<dbReference type="PANTHER" id="PTHR24216:SF65">
    <property type="entry name" value="PAXILLIN-LIKE PROTEIN 1"/>
    <property type="match status" value="1"/>
</dbReference>
<feature type="compositionally biased region" description="Polar residues" evidence="1">
    <location>
        <begin position="1415"/>
        <end position="1425"/>
    </location>
</feature>
<feature type="region of interest" description="Disordered" evidence="1">
    <location>
        <begin position="503"/>
        <end position="713"/>
    </location>
</feature>